<dbReference type="PANTHER" id="PTHR31435:SF10">
    <property type="entry name" value="BSR4717 PROTEIN"/>
    <property type="match status" value="1"/>
</dbReference>
<dbReference type="SUPFAM" id="SSF55729">
    <property type="entry name" value="Acyl-CoA N-acyltransferases (Nat)"/>
    <property type="match status" value="1"/>
</dbReference>
<evidence type="ECO:0000259" key="1">
    <source>
        <dbReference type="PROSITE" id="PS51186"/>
    </source>
</evidence>
<reference evidence="3 4" key="1">
    <citation type="submission" date="2018-06" db="EMBL/GenBank/DDBJ databases">
        <authorList>
            <consortium name="Pathogen Informatics"/>
            <person name="Doyle S."/>
        </authorList>
    </citation>
    <scope>NUCLEOTIDE SEQUENCE [LARGE SCALE GENOMIC DNA]</scope>
    <source>
        <strain evidence="3 4">NCTC10717</strain>
    </source>
</reference>
<dbReference type="EMBL" id="UHIA01000004">
    <property type="protein sequence ID" value="SUO98522.1"/>
    <property type="molecule type" value="Genomic_DNA"/>
</dbReference>
<dbReference type="InterPro" id="IPR031165">
    <property type="entry name" value="GNAT_YJDJ"/>
</dbReference>
<dbReference type="AlphaFoldDB" id="A0A380N1T8"/>
<dbReference type="CDD" id="cd04301">
    <property type="entry name" value="NAT_SF"/>
    <property type="match status" value="1"/>
</dbReference>
<organism evidence="3 4">
    <name type="scientific">Suttonella indologenes</name>
    <dbReference type="NCBI Taxonomy" id="13276"/>
    <lineage>
        <taxon>Bacteria</taxon>
        <taxon>Pseudomonadati</taxon>
        <taxon>Pseudomonadota</taxon>
        <taxon>Gammaproteobacteria</taxon>
        <taxon>Cardiobacteriales</taxon>
        <taxon>Cardiobacteriaceae</taxon>
        <taxon>Suttonella</taxon>
    </lineage>
</organism>
<dbReference type="PANTHER" id="PTHR31435">
    <property type="entry name" value="PROTEIN NATD1"/>
    <property type="match status" value="1"/>
</dbReference>
<dbReference type="PROSITE" id="PS51186">
    <property type="entry name" value="GNAT"/>
    <property type="match status" value="1"/>
</dbReference>
<evidence type="ECO:0000313" key="3">
    <source>
        <dbReference type="EMBL" id="SUO98522.1"/>
    </source>
</evidence>
<dbReference type="InterPro" id="IPR000182">
    <property type="entry name" value="GNAT_dom"/>
</dbReference>
<proteinExistence type="predicted"/>
<dbReference type="Proteomes" id="UP000254575">
    <property type="component" value="Unassembled WGS sequence"/>
</dbReference>
<protein>
    <submittedName>
        <fullName evidence="3">Acetyltransferase (GNAT) family</fullName>
    </submittedName>
</protein>
<keyword evidence="3" id="KW-0808">Transferase</keyword>
<feature type="domain" description="N-acetyltransferase" evidence="1">
    <location>
        <begin position="1"/>
        <end position="92"/>
    </location>
</feature>
<keyword evidence="4" id="KW-1185">Reference proteome</keyword>
<evidence type="ECO:0000259" key="2">
    <source>
        <dbReference type="PROSITE" id="PS51729"/>
    </source>
</evidence>
<feature type="domain" description="N-acetyltransferase" evidence="2">
    <location>
        <begin position="1"/>
        <end position="90"/>
    </location>
</feature>
<accession>A0A380N1T8</accession>
<dbReference type="RefSeq" id="WP_218564621.1">
    <property type="nucleotide sequence ID" value="NZ_UHIA01000004.1"/>
</dbReference>
<dbReference type="PROSITE" id="PS51729">
    <property type="entry name" value="GNAT_YJDJ"/>
    <property type="match status" value="1"/>
</dbReference>
<name>A0A380N1T8_9GAMM</name>
<dbReference type="Gene3D" id="3.40.630.30">
    <property type="match status" value="1"/>
</dbReference>
<sequence>MIQQNENGFSYLKGADILGEITFVPLASEQQIIADHTYVSPAARGQGIAKQLLDALAAYARENQVKIVPQCSYVQSMFDRHAEKYRDVIAGN</sequence>
<gene>
    <name evidence="3" type="ORF">NCTC10717_02274</name>
</gene>
<dbReference type="InterPro" id="IPR016181">
    <property type="entry name" value="Acyl_CoA_acyltransferase"/>
</dbReference>
<dbReference type="Pfam" id="PF14542">
    <property type="entry name" value="Acetyltransf_CG"/>
    <property type="match status" value="1"/>
</dbReference>
<evidence type="ECO:0000313" key="4">
    <source>
        <dbReference type="Proteomes" id="UP000254575"/>
    </source>
</evidence>
<dbReference type="GO" id="GO:0016747">
    <property type="term" value="F:acyltransferase activity, transferring groups other than amino-acyl groups"/>
    <property type="evidence" value="ECO:0007669"/>
    <property type="project" value="InterPro"/>
</dbReference>
<dbReference type="InterPro" id="IPR045057">
    <property type="entry name" value="Gcn5-rel_NAT"/>
</dbReference>